<protein>
    <submittedName>
        <fullName evidence="1">Transposase domain-containing protein</fullName>
    </submittedName>
</protein>
<dbReference type="EMBL" id="LR786328">
    <property type="protein sequence ID" value="CAB3260121.1"/>
    <property type="molecule type" value="mRNA"/>
</dbReference>
<reference evidence="1" key="1">
    <citation type="submission" date="2020-04" db="EMBL/GenBank/DDBJ databases">
        <authorList>
            <person name="Neveu A P."/>
        </authorList>
    </citation>
    <scope>NUCLEOTIDE SEQUENCE</scope>
    <source>
        <tissue evidence="1">Whole embryo</tissue>
    </source>
</reference>
<proteinExistence type="evidence at transcript level"/>
<name>A0A6F9DGM9_9ASCI</name>
<organism evidence="1">
    <name type="scientific">Phallusia mammillata</name>
    <dbReference type="NCBI Taxonomy" id="59560"/>
    <lineage>
        <taxon>Eukaryota</taxon>
        <taxon>Metazoa</taxon>
        <taxon>Chordata</taxon>
        <taxon>Tunicata</taxon>
        <taxon>Ascidiacea</taxon>
        <taxon>Phlebobranchia</taxon>
        <taxon>Ascidiidae</taxon>
        <taxon>Phallusia</taxon>
    </lineage>
</organism>
<dbReference type="AlphaFoldDB" id="A0A6F9DGM9"/>
<dbReference type="PANTHER" id="PTHR33053">
    <property type="entry name" value="PROTEIN, PUTATIVE-RELATED"/>
    <property type="match status" value="1"/>
</dbReference>
<accession>A0A6F9DGM9</accession>
<sequence>MVSCFILDYMHLACLGVMKRLLSFWNGSYRKRHAQLSSCAIRLLSTKINEVKLYVPKEFNRKLRPMAELSYWKAAEFRMFLLYVGVAILKDKAIMSKQTYKHFIKFSISMRILVSPCPTDSDIDVSRKLLKEFCMDCPKYYQDGFMSYNVHSLIHLPDDCYLFGSLELINCFPFESYLGILKQCVHSGYKPFEQVGTHAYNQNENIVISMKKEVLSLPPGCDFK</sequence>
<gene>
    <name evidence="1" type="primary">L1td1-001</name>
</gene>
<evidence type="ECO:0000313" key="1">
    <source>
        <dbReference type="EMBL" id="CAB3260121.1"/>
    </source>
</evidence>